<accession>A0A0R1P5V7</accession>
<name>A0A0R1P5V7_9LACO</name>
<dbReference type="PATRIC" id="fig|1423746.3.peg.245"/>
<evidence type="ECO:0000313" key="2">
    <source>
        <dbReference type="EMBL" id="KRL27966.1"/>
    </source>
</evidence>
<evidence type="ECO:0008006" key="4">
    <source>
        <dbReference type="Google" id="ProtNLM"/>
    </source>
</evidence>
<keyword evidence="1" id="KW-1133">Transmembrane helix</keyword>
<feature type="transmembrane region" description="Helical" evidence="1">
    <location>
        <begin position="119"/>
        <end position="144"/>
    </location>
</feature>
<dbReference type="AlphaFoldDB" id="A0A0R1P5V7"/>
<organism evidence="2 3">
    <name type="scientific">Limosilactobacillus frumenti DSM 13145</name>
    <dbReference type="NCBI Taxonomy" id="1423746"/>
    <lineage>
        <taxon>Bacteria</taxon>
        <taxon>Bacillati</taxon>
        <taxon>Bacillota</taxon>
        <taxon>Bacilli</taxon>
        <taxon>Lactobacillales</taxon>
        <taxon>Lactobacillaceae</taxon>
        <taxon>Limosilactobacillus</taxon>
    </lineage>
</organism>
<feature type="transmembrane region" description="Helical" evidence="1">
    <location>
        <begin position="156"/>
        <end position="178"/>
    </location>
</feature>
<gene>
    <name evidence="2" type="ORF">FD27_GL000238</name>
</gene>
<keyword evidence="1" id="KW-0472">Membrane</keyword>
<keyword evidence="1" id="KW-0812">Transmembrane</keyword>
<evidence type="ECO:0000256" key="1">
    <source>
        <dbReference type="SAM" id="Phobius"/>
    </source>
</evidence>
<comment type="caution">
    <text evidence="2">The sequence shown here is derived from an EMBL/GenBank/DDBJ whole genome shotgun (WGS) entry which is preliminary data.</text>
</comment>
<keyword evidence="3" id="KW-1185">Reference proteome</keyword>
<dbReference type="EMBL" id="AZER01000013">
    <property type="protein sequence ID" value="KRL27966.1"/>
    <property type="molecule type" value="Genomic_DNA"/>
</dbReference>
<dbReference type="RefSeq" id="WP_057748920.1">
    <property type="nucleotide sequence ID" value="NZ_AZER01000013.1"/>
</dbReference>
<dbReference type="Pfam" id="PF22564">
    <property type="entry name" value="HAAS"/>
    <property type="match status" value="1"/>
</dbReference>
<dbReference type="Proteomes" id="UP000051445">
    <property type="component" value="Unassembled WGS sequence"/>
</dbReference>
<dbReference type="OrthoDB" id="2242293at2"/>
<dbReference type="STRING" id="1423746.FD27_GL000238"/>
<reference evidence="2 3" key="1">
    <citation type="journal article" date="2015" name="Genome Announc.">
        <title>Expanding the biotechnology potential of lactobacilli through comparative genomics of 213 strains and associated genera.</title>
        <authorList>
            <person name="Sun Z."/>
            <person name="Harris H.M."/>
            <person name="McCann A."/>
            <person name="Guo C."/>
            <person name="Argimon S."/>
            <person name="Zhang W."/>
            <person name="Yang X."/>
            <person name="Jeffery I.B."/>
            <person name="Cooney J.C."/>
            <person name="Kagawa T.F."/>
            <person name="Liu W."/>
            <person name="Song Y."/>
            <person name="Salvetti E."/>
            <person name="Wrobel A."/>
            <person name="Rasinkangas P."/>
            <person name="Parkhill J."/>
            <person name="Rea M.C."/>
            <person name="O'Sullivan O."/>
            <person name="Ritari J."/>
            <person name="Douillard F.P."/>
            <person name="Paul Ross R."/>
            <person name="Yang R."/>
            <person name="Briner A.E."/>
            <person name="Felis G.E."/>
            <person name="de Vos W.M."/>
            <person name="Barrangou R."/>
            <person name="Klaenhammer T.R."/>
            <person name="Caufield P.W."/>
            <person name="Cui Y."/>
            <person name="Zhang H."/>
            <person name="O'Toole P.W."/>
        </authorList>
    </citation>
    <scope>NUCLEOTIDE SEQUENCE [LARGE SCALE GENOMIC DNA]</scope>
    <source>
        <strain evidence="2 3">DSM 13145</strain>
    </source>
</reference>
<sequence length="204" mass="22496">MNAREKYIAELATYLGPLTKVEREDALEFYDEYIADAQLTTVAKIEEKLGTAKQLSHKILADYSIKTNEQSAANGHPASPHSNWRVFWWVVLAIISSPLLFGVGIAALVLLITVAAVAFSIVVGLLGCFIGLAAAAGTTLYTGISLLSFQPFVGLFYGGIGLSLIGLFLICLPLLYWITRWLSQQVANLAKFLYRKLQERRNKQ</sequence>
<protein>
    <recommendedName>
        <fullName evidence="4">Integral membrane protein</fullName>
    </recommendedName>
</protein>
<feature type="transmembrane region" description="Helical" evidence="1">
    <location>
        <begin position="86"/>
        <end position="112"/>
    </location>
</feature>
<proteinExistence type="predicted"/>
<evidence type="ECO:0000313" key="3">
    <source>
        <dbReference type="Proteomes" id="UP000051445"/>
    </source>
</evidence>